<protein>
    <submittedName>
        <fullName evidence="1">Uncharacterized protein</fullName>
    </submittedName>
</protein>
<organism evidence="1 2">
    <name type="scientific">Exidia glandulosa HHB12029</name>
    <dbReference type="NCBI Taxonomy" id="1314781"/>
    <lineage>
        <taxon>Eukaryota</taxon>
        <taxon>Fungi</taxon>
        <taxon>Dikarya</taxon>
        <taxon>Basidiomycota</taxon>
        <taxon>Agaricomycotina</taxon>
        <taxon>Agaricomycetes</taxon>
        <taxon>Auriculariales</taxon>
        <taxon>Exidiaceae</taxon>
        <taxon>Exidia</taxon>
    </lineage>
</organism>
<evidence type="ECO:0000313" key="2">
    <source>
        <dbReference type="Proteomes" id="UP000077266"/>
    </source>
</evidence>
<accession>A0A165ZY81</accession>
<dbReference type="EMBL" id="KV426145">
    <property type="protein sequence ID" value="KZV86769.1"/>
    <property type="molecule type" value="Genomic_DNA"/>
</dbReference>
<sequence>MDAGLYTTLRVLVCRLGEHLDHYLPLSSYRRWEIFERYYWQRALHVRTSWDEQLRLEPSAVTVYYKNTGYQHPVPAFLARLRSAAGDRTVNCQSLLRRQRCFGVETDRPKLPQRRANMQIRELWSYNTELTDLRPHRVRG</sequence>
<keyword evidence="2" id="KW-1185">Reference proteome</keyword>
<evidence type="ECO:0000313" key="1">
    <source>
        <dbReference type="EMBL" id="KZV86769.1"/>
    </source>
</evidence>
<proteinExistence type="predicted"/>
<reference evidence="1 2" key="1">
    <citation type="journal article" date="2016" name="Mol. Biol. Evol.">
        <title>Comparative Genomics of Early-Diverging Mushroom-Forming Fungi Provides Insights into the Origins of Lignocellulose Decay Capabilities.</title>
        <authorList>
            <person name="Nagy L.G."/>
            <person name="Riley R."/>
            <person name="Tritt A."/>
            <person name="Adam C."/>
            <person name="Daum C."/>
            <person name="Floudas D."/>
            <person name="Sun H."/>
            <person name="Yadav J.S."/>
            <person name="Pangilinan J."/>
            <person name="Larsson K.H."/>
            <person name="Matsuura K."/>
            <person name="Barry K."/>
            <person name="Labutti K."/>
            <person name="Kuo R."/>
            <person name="Ohm R.A."/>
            <person name="Bhattacharya S.S."/>
            <person name="Shirouzu T."/>
            <person name="Yoshinaga Y."/>
            <person name="Martin F.M."/>
            <person name="Grigoriev I.V."/>
            <person name="Hibbett D.S."/>
        </authorList>
    </citation>
    <scope>NUCLEOTIDE SEQUENCE [LARGE SCALE GENOMIC DNA]</scope>
    <source>
        <strain evidence="1 2">HHB12029</strain>
    </source>
</reference>
<dbReference type="InParanoid" id="A0A165ZY81"/>
<dbReference type="AlphaFoldDB" id="A0A165ZY81"/>
<dbReference type="Proteomes" id="UP000077266">
    <property type="component" value="Unassembled WGS sequence"/>
</dbReference>
<name>A0A165ZY81_EXIGL</name>
<gene>
    <name evidence="1" type="ORF">EXIGLDRAFT_217642</name>
</gene>